<proteinExistence type="predicted"/>
<reference evidence="3 4" key="1">
    <citation type="submission" date="2018-10" db="EMBL/GenBank/DDBJ databases">
        <title>Histidinibacterium lentulum gen. nov., sp. nov., a marine bacterium from the culture broth of Picochlorum sp. 122.</title>
        <authorList>
            <person name="Wang G."/>
        </authorList>
    </citation>
    <scope>NUCLEOTIDE SEQUENCE [LARGE SCALE GENOMIC DNA]</scope>
    <source>
        <strain evidence="3 4">B17</strain>
    </source>
</reference>
<sequence>MAEVRLTPLRRRAPEAVRDPARRAALASAYAAVRARRRDPHRRLALAEALIEAGHPRRVYRHLRWAMALAPPDWGGLSRVGEAFFRIGEHVAAGQVFARAQGLGVLAPRAHRTYAALLHKEGKVRDARRMLALSALMEPLRRPPVHHAGRLQVLRLRCFDNSRYQTERGRRSGLWTRSLKSGHFSLADLLPPGTADLHVLSAWGDSLALVEELPAVGVLINTIACADLNGPQLRNAESFLARFPYLPVINHPELVLGTARRTNALRLPLIDGIRFPRTEAVQMEEPADTLRRIEAKGLGYPLILRVAGTQTGLTMEKADTPEAALAWLRARTPRQALLAIEYLDLPDAEGHYRKMRCFFIDGQLYPVASLVSDTWQIHSGDRYRVMDRHAAAQARERAWLEDPEGHLGARPVAALQEVADQIGLDFFGIDFCLDPDGRVVVFEANAAMRHNFDHARAFPYTRPYLERISDAFVAMVRRRSAV</sequence>
<comment type="caution">
    <text evidence="3">The sequence shown here is derived from an EMBL/GenBank/DDBJ whole genome shotgun (WGS) entry which is preliminary data.</text>
</comment>
<evidence type="ECO:0000313" key="4">
    <source>
        <dbReference type="Proteomes" id="UP000268016"/>
    </source>
</evidence>
<dbReference type="RefSeq" id="WP_123642593.1">
    <property type="nucleotide sequence ID" value="NZ_ML119085.1"/>
</dbReference>
<dbReference type="SUPFAM" id="SSF48452">
    <property type="entry name" value="TPR-like"/>
    <property type="match status" value="1"/>
</dbReference>
<dbReference type="GO" id="GO:0005524">
    <property type="term" value="F:ATP binding"/>
    <property type="evidence" value="ECO:0007669"/>
    <property type="project" value="UniProtKB-UniRule"/>
</dbReference>
<organism evidence="3 4">
    <name type="scientific">Histidinibacterium lentulum</name>
    <dbReference type="NCBI Taxonomy" id="2480588"/>
    <lineage>
        <taxon>Bacteria</taxon>
        <taxon>Pseudomonadati</taxon>
        <taxon>Pseudomonadota</taxon>
        <taxon>Alphaproteobacteria</taxon>
        <taxon>Rhodobacterales</taxon>
        <taxon>Paracoccaceae</taxon>
        <taxon>Histidinibacterium</taxon>
    </lineage>
</organism>
<dbReference type="InterPro" id="IPR011990">
    <property type="entry name" value="TPR-like_helical_dom_sf"/>
</dbReference>
<evidence type="ECO:0000259" key="2">
    <source>
        <dbReference type="PROSITE" id="PS50975"/>
    </source>
</evidence>
<keyword evidence="4" id="KW-1185">Reference proteome</keyword>
<dbReference type="OrthoDB" id="460582at2"/>
<dbReference type="Gene3D" id="3.30.470.20">
    <property type="entry name" value="ATP-grasp fold, B domain"/>
    <property type="match status" value="1"/>
</dbReference>
<dbReference type="Proteomes" id="UP000268016">
    <property type="component" value="Unassembled WGS sequence"/>
</dbReference>
<dbReference type="Gene3D" id="1.25.40.10">
    <property type="entry name" value="Tetratricopeptide repeat domain"/>
    <property type="match status" value="1"/>
</dbReference>
<dbReference type="PROSITE" id="PS50975">
    <property type="entry name" value="ATP_GRASP"/>
    <property type="match status" value="1"/>
</dbReference>
<accession>A0A3N2R1B1</accession>
<evidence type="ECO:0000256" key="1">
    <source>
        <dbReference type="PROSITE-ProRule" id="PRU00409"/>
    </source>
</evidence>
<dbReference type="InterPro" id="IPR011761">
    <property type="entry name" value="ATP-grasp"/>
</dbReference>
<keyword evidence="1" id="KW-0067">ATP-binding</keyword>
<feature type="domain" description="ATP-grasp" evidence="2">
    <location>
        <begin position="267"/>
        <end position="473"/>
    </location>
</feature>
<name>A0A3N2R1B1_9RHOB</name>
<dbReference type="SUPFAM" id="SSF56059">
    <property type="entry name" value="Glutathione synthetase ATP-binding domain-like"/>
    <property type="match status" value="1"/>
</dbReference>
<gene>
    <name evidence="3" type="ORF">EAT49_12145</name>
</gene>
<protein>
    <recommendedName>
        <fullName evidence="2">ATP-grasp domain-containing protein</fullName>
    </recommendedName>
</protein>
<keyword evidence="1" id="KW-0547">Nucleotide-binding</keyword>
<dbReference type="EMBL" id="RDRB01000005">
    <property type="protein sequence ID" value="ROU01261.1"/>
    <property type="molecule type" value="Genomic_DNA"/>
</dbReference>
<dbReference type="GO" id="GO:0046872">
    <property type="term" value="F:metal ion binding"/>
    <property type="evidence" value="ECO:0007669"/>
    <property type="project" value="InterPro"/>
</dbReference>
<evidence type="ECO:0000313" key="3">
    <source>
        <dbReference type="EMBL" id="ROU01261.1"/>
    </source>
</evidence>
<dbReference type="AlphaFoldDB" id="A0A3N2R1B1"/>